<dbReference type="OrthoDB" id="5959431at2"/>
<evidence type="ECO:0000313" key="6">
    <source>
        <dbReference type="Proteomes" id="UP000307749"/>
    </source>
</evidence>
<reference evidence="5 6" key="1">
    <citation type="submission" date="2017-02" db="EMBL/GenBank/DDBJ databases">
        <title>Whole genome sequencing of Metallibacterium scheffleri DSM 24874 (T).</title>
        <authorList>
            <person name="Kumar S."/>
            <person name="Patil P."/>
            <person name="Patil P.B."/>
        </authorList>
    </citation>
    <scope>NUCLEOTIDE SEQUENCE [LARGE SCALE GENOMIC DNA]</scope>
    <source>
        <strain evidence="5 6">DSM 24874</strain>
    </source>
</reference>
<dbReference type="AlphaFoldDB" id="A0A4S3KFF9"/>
<dbReference type="Gene3D" id="3.90.220.20">
    <property type="entry name" value="DNA methylase specificity domains"/>
    <property type="match status" value="2"/>
</dbReference>
<dbReference type="Proteomes" id="UP000307749">
    <property type="component" value="Unassembled WGS sequence"/>
</dbReference>
<comment type="caution">
    <text evidence="5">The sequence shown here is derived from an EMBL/GenBank/DDBJ whole genome shotgun (WGS) entry which is preliminary data.</text>
</comment>
<evidence type="ECO:0000313" key="5">
    <source>
        <dbReference type="EMBL" id="THD07335.1"/>
    </source>
</evidence>
<feature type="domain" description="Type I restriction modification DNA specificity" evidence="4">
    <location>
        <begin position="91"/>
        <end position="177"/>
    </location>
</feature>
<dbReference type="InterPro" id="IPR052021">
    <property type="entry name" value="Type-I_RS_S_subunit"/>
</dbReference>
<keyword evidence="6" id="KW-1185">Reference proteome</keyword>
<dbReference type="PANTHER" id="PTHR30408">
    <property type="entry name" value="TYPE-1 RESTRICTION ENZYME ECOKI SPECIFICITY PROTEIN"/>
    <property type="match status" value="1"/>
</dbReference>
<evidence type="ECO:0000259" key="4">
    <source>
        <dbReference type="Pfam" id="PF01420"/>
    </source>
</evidence>
<evidence type="ECO:0000256" key="1">
    <source>
        <dbReference type="ARBA" id="ARBA00010923"/>
    </source>
</evidence>
<dbReference type="InterPro" id="IPR000055">
    <property type="entry name" value="Restrct_endonuc_typeI_TRD"/>
</dbReference>
<dbReference type="EMBL" id="MWQO01000061">
    <property type="protein sequence ID" value="THD07335.1"/>
    <property type="molecule type" value="Genomic_DNA"/>
</dbReference>
<accession>A0A4S3KFF9</accession>
<keyword evidence="2" id="KW-0680">Restriction system</keyword>
<protein>
    <recommendedName>
        <fullName evidence="4">Type I restriction modification DNA specificity domain-containing protein</fullName>
    </recommendedName>
</protein>
<evidence type="ECO:0000256" key="3">
    <source>
        <dbReference type="ARBA" id="ARBA00023125"/>
    </source>
</evidence>
<dbReference type="SUPFAM" id="SSF116734">
    <property type="entry name" value="DNA methylase specificity domain"/>
    <property type="match status" value="2"/>
</dbReference>
<dbReference type="GO" id="GO:0003677">
    <property type="term" value="F:DNA binding"/>
    <property type="evidence" value="ECO:0007669"/>
    <property type="project" value="UniProtKB-KW"/>
</dbReference>
<proteinExistence type="inferred from homology"/>
<dbReference type="InterPro" id="IPR044946">
    <property type="entry name" value="Restrct_endonuc_typeI_TRD_sf"/>
</dbReference>
<sequence>MSAVPHATIGELVEPVTSWVPERDDPDSAFTYIDLSAVDQDAKAITGARQLACVDAPSRARQLIRTDDVLVSTVRPNLNAVARVPQKLDGATASTGFCVVRPRPERLDGGYLFHWVRSPRFVSDMARLATGASYPAVSDRIVFDSKLPLPPLPEQRRIAEILDKADALRAKRRAALTQLDTLTQSIFLDMFGDPATNAKRWPQVPIGDHAIKIGSGATPRGGEEAYKAAGIKLIRSMNVRDGAFLRDGLAFIDNEQAAQLEGVVVKADDVLLNITGASVARVCRAPADVLPARVNQHVAIIRPTSAFNPCFLEQCLLSPAVKERLLKIARAGATREAITKSAIEQFRVIRPPREMQNLFAARVAASESIHRHMRTWLGEMDSLFASLQHRAFRGEL</sequence>
<dbReference type="PANTHER" id="PTHR30408:SF12">
    <property type="entry name" value="TYPE I RESTRICTION ENZYME MJAVIII SPECIFICITY SUBUNIT"/>
    <property type="match status" value="1"/>
</dbReference>
<dbReference type="GO" id="GO:0009307">
    <property type="term" value="P:DNA restriction-modification system"/>
    <property type="evidence" value="ECO:0007669"/>
    <property type="project" value="UniProtKB-KW"/>
</dbReference>
<organism evidence="5 6">
    <name type="scientific">Metallibacterium scheffleri</name>
    <dbReference type="NCBI Taxonomy" id="993689"/>
    <lineage>
        <taxon>Bacteria</taxon>
        <taxon>Pseudomonadati</taxon>
        <taxon>Pseudomonadota</taxon>
        <taxon>Gammaproteobacteria</taxon>
        <taxon>Lysobacterales</taxon>
        <taxon>Rhodanobacteraceae</taxon>
        <taxon>Metallibacterium</taxon>
    </lineage>
</organism>
<dbReference type="Pfam" id="PF01420">
    <property type="entry name" value="Methylase_S"/>
    <property type="match status" value="1"/>
</dbReference>
<dbReference type="STRING" id="993689.GCA_002077135_00935"/>
<keyword evidence="3" id="KW-0238">DNA-binding</keyword>
<dbReference type="RefSeq" id="WP_081126287.1">
    <property type="nucleotide sequence ID" value="NZ_LDOS01000001.1"/>
</dbReference>
<name>A0A4S3KFF9_9GAMM</name>
<evidence type="ECO:0000256" key="2">
    <source>
        <dbReference type="ARBA" id="ARBA00022747"/>
    </source>
</evidence>
<comment type="similarity">
    <text evidence="1">Belongs to the type-I restriction system S methylase family.</text>
</comment>
<gene>
    <name evidence="5" type="ORF">B1806_14975</name>
</gene>